<evidence type="ECO:0000256" key="3">
    <source>
        <dbReference type="ARBA" id="ARBA00022840"/>
    </source>
</evidence>
<name>A0A6N7V1N4_9FIRM</name>
<dbReference type="PANTHER" id="PTHR42939:SF1">
    <property type="entry name" value="ABC TRANSPORTER ATP-BINDING PROTEIN ALBC-RELATED"/>
    <property type="match status" value="1"/>
</dbReference>
<dbReference type="PANTHER" id="PTHR42939">
    <property type="entry name" value="ABC TRANSPORTER ATP-BINDING PROTEIN ALBC-RELATED"/>
    <property type="match status" value="1"/>
</dbReference>
<evidence type="ECO:0000256" key="2">
    <source>
        <dbReference type="ARBA" id="ARBA00022741"/>
    </source>
</evidence>
<proteinExistence type="predicted"/>
<protein>
    <submittedName>
        <fullName evidence="5">ABC transporter ATP-binding protein</fullName>
    </submittedName>
</protein>
<dbReference type="PROSITE" id="PS50893">
    <property type="entry name" value="ABC_TRANSPORTER_2"/>
    <property type="match status" value="1"/>
</dbReference>
<dbReference type="InterPro" id="IPR003593">
    <property type="entry name" value="AAA+_ATPase"/>
</dbReference>
<dbReference type="AlphaFoldDB" id="A0A6N7V1N4"/>
<evidence type="ECO:0000256" key="1">
    <source>
        <dbReference type="ARBA" id="ARBA00022448"/>
    </source>
</evidence>
<dbReference type="SMART" id="SM00382">
    <property type="entry name" value="AAA"/>
    <property type="match status" value="1"/>
</dbReference>
<organism evidence="5 6">
    <name type="scientific">Suipraeoptans intestinalis</name>
    <dbReference type="NCBI Taxonomy" id="2606628"/>
    <lineage>
        <taxon>Bacteria</taxon>
        <taxon>Bacillati</taxon>
        <taxon>Bacillota</taxon>
        <taxon>Clostridia</taxon>
        <taxon>Lachnospirales</taxon>
        <taxon>Lachnospiraceae</taxon>
        <taxon>Suipraeoptans</taxon>
    </lineage>
</organism>
<feature type="domain" description="ABC transporter" evidence="4">
    <location>
        <begin position="5"/>
        <end position="228"/>
    </location>
</feature>
<dbReference type="InterPro" id="IPR003439">
    <property type="entry name" value="ABC_transporter-like_ATP-bd"/>
</dbReference>
<keyword evidence="3 5" id="KW-0067">ATP-binding</keyword>
<dbReference type="InterPro" id="IPR051782">
    <property type="entry name" value="ABC_Transporter_VariousFunc"/>
</dbReference>
<evidence type="ECO:0000313" key="6">
    <source>
        <dbReference type="Proteomes" id="UP000434409"/>
    </source>
</evidence>
<evidence type="ECO:0000313" key="5">
    <source>
        <dbReference type="EMBL" id="MSR94479.1"/>
    </source>
</evidence>
<dbReference type="CDD" id="cd03230">
    <property type="entry name" value="ABC_DR_subfamily_A"/>
    <property type="match status" value="1"/>
</dbReference>
<dbReference type="GO" id="GO:0005524">
    <property type="term" value="F:ATP binding"/>
    <property type="evidence" value="ECO:0007669"/>
    <property type="project" value="UniProtKB-KW"/>
</dbReference>
<dbReference type="Proteomes" id="UP000434409">
    <property type="component" value="Unassembled WGS sequence"/>
</dbReference>
<dbReference type="SUPFAM" id="SSF52540">
    <property type="entry name" value="P-loop containing nucleoside triphosphate hydrolases"/>
    <property type="match status" value="1"/>
</dbReference>
<keyword evidence="1" id="KW-0813">Transport</keyword>
<evidence type="ECO:0000259" key="4">
    <source>
        <dbReference type="PROSITE" id="PS50893"/>
    </source>
</evidence>
<dbReference type="InterPro" id="IPR027417">
    <property type="entry name" value="P-loop_NTPase"/>
</dbReference>
<sequence length="233" mass="25818">MNPILECIGLTKVYSSNHIALNNVNLTLERGQIVGLLGPNGSGKTTLIKLVNDILSPSSGSVLIGGQIPGAETKGIVSYLPDRFSLNDSWQISQALTYFEDFYEDFQRDRAIHMLEDLNIDLKARIKSLSKGTKEKLHLILTMSRNAQLYVLDEPIGGVDPAARDYILKTIIGNYNENATVLLSTHLIQDVENILDRVLFLKAGQIVLNSAVDDIRTQQGKSVDSLFREVFKC</sequence>
<gene>
    <name evidence="5" type="ORF">FYJ34_09475</name>
</gene>
<dbReference type="GO" id="GO:0016887">
    <property type="term" value="F:ATP hydrolysis activity"/>
    <property type="evidence" value="ECO:0007669"/>
    <property type="project" value="InterPro"/>
</dbReference>
<accession>A0A6N7V1N4</accession>
<keyword evidence="6" id="KW-1185">Reference proteome</keyword>
<dbReference type="Pfam" id="PF00005">
    <property type="entry name" value="ABC_tran"/>
    <property type="match status" value="1"/>
</dbReference>
<dbReference type="Gene3D" id="3.40.50.300">
    <property type="entry name" value="P-loop containing nucleotide triphosphate hydrolases"/>
    <property type="match status" value="1"/>
</dbReference>
<reference evidence="5 6" key="1">
    <citation type="submission" date="2019-08" db="EMBL/GenBank/DDBJ databases">
        <title>In-depth cultivation of the pig gut microbiome towards novel bacterial diversity and tailored functional studies.</title>
        <authorList>
            <person name="Wylensek D."/>
            <person name="Hitch T.C.A."/>
            <person name="Clavel T."/>
        </authorList>
    </citation>
    <scope>NUCLEOTIDE SEQUENCE [LARGE SCALE GENOMIC DNA]</scope>
    <source>
        <strain evidence="5 6">68-1-5</strain>
    </source>
</reference>
<dbReference type="EMBL" id="VULY01000018">
    <property type="protein sequence ID" value="MSR94479.1"/>
    <property type="molecule type" value="Genomic_DNA"/>
</dbReference>
<dbReference type="RefSeq" id="WP_154478180.1">
    <property type="nucleotide sequence ID" value="NZ_VULY01000018.1"/>
</dbReference>
<comment type="caution">
    <text evidence="5">The sequence shown here is derived from an EMBL/GenBank/DDBJ whole genome shotgun (WGS) entry which is preliminary data.</text>
</comment>
<keyword evidence="2" id="KW-0547">Nucleotide-binding</keyword>